<proteinExistence type="predicted"/>
<sequence>MNIAGFTGAALNQPTEDAARNAAVEQCQKRADSAQNPRRCEIYAVGNNVVYAHGKPPMPPQPFMRHDAMTERAFASKDVPLMRDPGKQRLEATFVPAAKSRALALGPGGGQYFMNIGAPSPDEAMRRALESCGALAGAACMIVAVDDNFVVPIPSLFKITGFFHAASNASIAADARDDVARKLGDAMGWNAVAVGTTGRAGLGLKAADEQGAVNTALADCAKRDSDCHVIAVGPFTVGPN</sequence>
<name>A0ABQ6B6T6_9BRAD</name>
<dbReference type="EMBL" id="BSOW01000031">
    <property type="protein sequence ID" value="GLR90127.1"/>
    <property type="molecule type" value="Genomic_DNA"/>
</dbReference>
<accession>A0ABQ6B6T6</accession>
<protein>
    <recommendedName>
        <fullName evidence="3">DUF4189 domain-containing protein</fullName>
    </recommendedName>
</protein>
<dbReference type="Proteomes" id="UP001156905">
    <property type="component" value="Unassembled WGS sequence"/>
</dbReference>
<comment type="caution">
    <text evidence="1">The sequence shown here is derived from an EMBL/GenBank/DDBJ whole genome shotgun (WGS) entry which is preliminary data.</text>
</comment>
<reference evidence="2" key="1">
    <citation type="journal article" date="2019" name="Int. J. Syst. Evol. Microbiol.">
        <title>The Global Catalogue of Microorganisms (GCM) 10K type strain sequencing project: providing services to taxonomists for standard genome sequencing and annotation.</title>
        <authorList>
            <consortium name="The Broad Institute Genomics Platform"/>
            <consortium name="The Broad Institute Genome Sequencing Center for Infectious Disease"/>
            <person name="Wu L."/>
            <person name="Ma J."/>
        </authorList>
    </citation>
    <scope>NUCLEOTIDE SEQUENCE [LARGE SCALE GENOMIC DNA]</scope>
    <source>
        <strain evidence="2">NBRC 102520</strain>
    </source>
</reference>
<organism evidence="1 2">
    <name type="scientific">Bradyrhizobium iriomotense</name>
    <dbReference type="NCBI Taxonomy" id="441950"/>
    <lineage>
        <taxon>Bacteria</taxon>
        <taxon>Pseudomonadati</taxon>
        <taxon>Pseudomonadota</taxon>
        <taxon>Alphaproteobacteria</taxon>
        <taxon>Hyphomicrobiales</taxon>
        <taxon>Nitrobacteraceae</taxon>
        <taxon>Bradyrhizobium</taxon>
    </lineage>
</organism>
<evidence type="ECO:0000313" key="1">
    <source>
        <dbReference type="EMBL" id="GLR90127.1"/>
    </source>
</evidence>
<gene>
    <name evidence="1" type="ORF">GCM10007857_68410</name>
</gene>
<evidence type="ECO:0008006" key="3">
    <source>
        <dbReference type="Google" id="ProtNLM"/>
    </source>
</evidence>
<evidence type="ECO:0000313" key="2">
    <source>
        <dbReference type="Proteomes" id="UP001156905"/>
    </source>
</evidence>
<keyword evidence="2" id="KW-1185">Reference proteome</keyword>